<evidence type="ECO:0000313" key="2">
    <source>
        <dbReference type="EMBL" id="MVB09450.1"/>
    </source>
</evidence>
<dbReference type="PANTHER" id="PTHR12526:SF630">
    <property type="entry name" value="GLYCOSYLTRANSFERASE"/>
    <property type="match status" value="1"/>
</dbReference>
<protein>
    <submittedName>
        <fullName evidence="2">N-acetylgalactosamine-N, N'-diacetylbacillosaminyl-diphospho-undecaprenol 4-alpha-N-acetylgalactosaminyltransferase</fullName>
        <ecNumber evidence="2">2.4.1.291</ecNumber>
    </submittedName>
</protein>
<dbReference type="EMBL" id="VWXL01000003">
    <property type="protein sequence ID" value="MVB09450.1"/>
    <property type="molecule type" value="Genomic_DNA"/>
</dbReference>
<dbReference type="EC" id="2.4.1.291" evidence="2"/>
<evidence type="ECO:0000259" key="1">
    <source>
        <dbReference type="Pfam" id="PF00534"/>
    </source>
</evidence>
<sequence length="399" mass="44789">MPERKKILFVNYSLHSGGIEKSLVTVLSLFDDKNYEVDLQLFANEGLFFSRVPEKVHVLPPLFPREYRLNIRKAFPTLVFSGHPLLAFCRLLVSLAGLRGTMGERLSRMWEIERRFVRPAGERYDAVVAFMEGQPLYYAVEKVNAGVKIGFIHGDYTAMGLCRNFDLPYVAKLDALCTVSESCKTALEKTFPGYSEKFHVIYNIISSNFLRSMAEREKGFDDGYAGIRVLSIARLSHQKGLDLAMPAVVALNRKGTRLRWYVIGVGPEEESLKQQAAQLGAEDCVVFLGERGNPYPFVRECDIYMQPSRFEGKAIAVDEAMVLCRPILLTDFSTASDQITSGENGLIVPMTTEGVEQGLESLAKDGELREKYARALSGCDFTNEDEINKLYALIENGKQ</sequence>
<dbReference type="OrthoDB" id="9762705at2"/>
<accession>A0A6N8HV94</accession>
<gene>
    <name evidence="2" type="primary">pglJ</name>
    <name evidence="2" type="ORF">CAFE_01060</name>
</gene>
<dbReference type="Pfam" id="PF00534">
    <property type="entry name" value="Glycos_transf_1"/>
    <property type="match status" value="1"/>
</dbReference>
<name>A0A6N8HV94_9FIRM</name>
<comment type="caution">
    <text evidence="2">The sequence shown here is derived from an EMBL/GenBank/DDBJ whole genome shotgun (WGS) entry which is preliminary data.</text>
</comment>
<dbReference type="AlphaFoldDB" id="A0A6N8HV94"/>
<keyword evidence="2" id="KW-0328">Glycosyltransferase</keyword>
<dbReference type="PANTHER" id="PTHR12526">
    <property type="entry name" value="GLYCOSYLTRANSFERASE"/>
    <property type="match status" value="1"/>
</dbReference>
<dbReference type="SUPFAM" id="SSF53756">
    <property type="entry name" value="UDP-Glycosyltransferase/glycogen phosphorylase"/>
    <property type="match status" value="1"/>
</dbReference>
<keyword evidence="2" id="KW-0808">Transferase</keyword>
<proteinExistence type="predicted"/>
<dbReference type="Proteomes" id="UP000469440">
    <property type="component" value="Unassembled WGS sequence"/>
</dbReference>
<reference evidence="2 3" key="1">
    <citation type="submission" date="2019-09" db="EMBL/GenBank/DDBJ databases">
        <title>Genome sequence of Clostridium sp. EA1.</title>
        <authorList>
            <person name="Poehlein A."/>
            <person name="Bengelsdorf F.R."/>
            <person name="Daniel R."/>
        </authorList>
    </citation>
    <scope>NUCLEOTIDE SEQUENCE [LARGE SCALE GENOMIC DNA]</scope>
    <source>
        <strain evidence="2 3">EA1</strain>
    </source>
</reference>
<dbReference type="Gene3D" id="3.40.50.2000">
    <property type="entry name" value="Glycogen Phosphorylase B"/>
    <property type="match status" value="2"/>
</dbReference>
<dbReference type="GO" id="GO:0016757">
    <property type="term" value="F:glycosyltransferase activity"/>
    <property type="evidence" value="ECO:0007669"/>
    <property type="project" value="UniProtKB-KW"/>
</dbReference>
<evidence type="ECO:0000313" key="3">
    <source>
        <dbReference type="Proteomes" id="UP000469440"/>
    </source>
</evidence>
<feature type="domain" description="Glycosyl transferase family 1" evidence="1">
    <location>
        <begin position="229"/>
        <end position="374"/>
    </location>
</feature>
<dbReference type="InterPro" id="IPR001296">
    <property type="entry name" value="Glyco_trans_1"/>
</dbReference>
<dbReference type="RefSeq" id="WP_066643415.1">
    <property type="nucleotide sequence ID" value="NZ_VWXL01000003.1"/>
</dbReference>
<keyword evidence="3" id="KW-1185">Reference proteome</keyword>
<dbReference type="CDD" id="cd03811">
    <property type="entry name" value="GT4_GT28_WabH-like"/>
    <property type="match status" value="1"/>
</dbReference>
<organism evidence="2 3">
    <name type="scientific">Caproicibacter fermentans</name>
    <dbReference type="NCBI Taxonomy" id="2576756"/>
    <lineage>
        <taxon>Bacteria</taxon>
        <taxon>Bacillati</taxon>
        <taxon>Bacillota</taxon>
        <taxon>Clostridia</taxon>
        <taxon>Eubacteriales</taxon>
        <taxon>Acutalibacteraceae</taxon>
        <taxon>Caproicibacter</taxon>
    </lineage>
</organism>